<name>A0A927FJV8_9BURK</name>
<accession>A0A927FJV8</accession>
<sequence length="47" mass="5184">MSDLQAPLKVTPEGFSNQQKTQNYLKHQAQVSFPALAGMKKAPRKGL</sequence>
<feature type="compositionally biased region" description="Polar residues" evidence="1">
    <location>
        <begin position="14"/>
        <end position="23"/>
    </location>
</feature>
<dbReference type="RefSeq" id="WP_191819914.1">
    <property type="nucleotide sequence ID" value="NZ_JACYFT010000003.1"/>
</dbReference>
<protein>
    <submittedName>
        <fullName evidence="2">Uncharacterized protein</fullName>
    </submittedName>
</protein>
<reference evidence="2" key="1">
    <citation type="submission" date="2020-09" db="EMBL/GenBank/DDBJ databases">
        <title>Genome seq and assembly of Limnohabitants sp.</title>
        <authorList>
            <person name="Chhetri G."/>
        </authorList>
    </citation>
    <scope>NUCLEOTIDE SEQUENCE</scope>
    <source>
        <strain evidence="2">JUR4</strain>
    </source>
</reference>
<dbReference type="EMBL" id="JACYFT010000003">
    <property type="protein sequence ID" value="MBD8051417.1"/>
    <property type="molecule type" value="Genomic_DNA"/>
</dbReference>
<feature type="region of interest" description="Disordered" evidence="1">
    <location>
        <begin position="1"/>
        <end position="23"/>
    </location>
</feature>
<evidence type="ECO:0000256" key="1">
    <source>
        <dbReference type="SAM" id="MobiDB-lite"/>
    </source>
</evidence>
<dbReference type="AlphaFoldDB" id="A0A927FJV8"/>
<gene>
    <name evidence="2" type="ORF">IC609_12785</name>
</gene>
<evidence type="ECO:0000313" key="2">
    <source>
        <dbReference type="EMBL" id="MBD8051417.1"/>
    </source>
</evidence>
<proteinExistence type="predicted"/>
<evidence type="ECO:0000313" key="3">
    <source>
        <dbReference type="Proteomes" id="UP000647424"/>
    </source>
</evidence>
<organism evidence="2 3">
    <name type="scientific">Limnohabitans radicicola</name>
    <dbReference type="NCBI Taxonomy" id="2771427"/>
    <lineage>
        <taxon>Bacteria</taxon>
        <taxon>Pseudomonadati</taxon>
        <taxon>Pseudomonadota</taxon>
        <taxon>Betaproteobacteria</taxon>
        <taxon>Burkholderiales</taxon>
        <taxon>Comamonadaceae</taxon>
        <taxon>Limnohabitans</taxon>
    </lineage>
</organism>
<comment type="caution">
    <text evidence="2">The sequence shown here is derived from an EMBL/GenBank/DDBJ whole genome shotgun (WGS) entry which is preliminary data.</text>
</comment>
<keyword evidence="3" id="KW-1185">Reference proteome</keyword>
<dbReference type="Proteomes" id="UP000647424">
    <property type="component" value="Unassembled WGS sequence"/>
</dbReference>